<dbReference type="EMBL" id="JAVIIP010000006">
    <property type="protein sequence ID" value="MDX8538631.1"/>
    <property type="molecule type" value="Genomic_DNA"/>
</dbReference>
<comment type="similarity">
    <text evidence="7">Belongs to the binding-protein-dependent transport system permease family.</text>
</comment>
<keyword evidence="10" id="KW-1185">Reference proteome</keyword>
<proteinExistence type="inferred from homology"/>
<feature type="transmembrane region" description="Helical" evidence="7">
    <location>
        <begin position="93"/>
        <end position="116"/>
    </location>
</feature>
<accession>A0ABU5AMY4</accession>
<keyword evidence="6 7" id="KW-0472">Membrane</keyword>
<sequence length="278" mass="30114">MLFLLPAILLVLVFRIFPLFWGFGISLTSATSTDPGQFIGAGNYLRALDDPNFRSAMANAVVVLLSVPIFVTIPMLLAILIHQGVPGRTFFRSVYFFPAILSSVIIGSIFSVVLSFNGNLNALLSIAGISGVDWLGHSATALPVTLAIQCWSTFGMGVLIFLAGLSTVSKEMVEAARLDGAKMWQIWWHVIIPELRPIIEFSTVITTIGLLTSMFGLIYVLTGGGPGTATTVPEYLIWAAQGKLNRPAYAAAVSMVLFFMTSILAWLQIRILSRNANI</sequence>
<dbReference type="Gene3D" id="1.10.3720.10">
    <property type="entry name" value="MetI-like"/>
    <property type="match status" value="1"/>
</dbReference>
<feature type="transmembrane region" description="Helical" evidence="7">
    <location>
        <begin position="56"/>
        <end position="81"/>
    </location>
</feature>
<evidence type="ECO:0000256" key="2">
    <source>
        <dbReference type="ARBA" id="ARBA00022448"/>
    </source>
</evidence>
<evidence type="ECO:0000256" key="5">
    <source>
        <dbReference type="ARBA" id="ARBA00022989"/>
    </source>
</evidence>
<dbReference type="PANTHER" id="PTHR30193">
    <property type="entry name" value="ABC TRANSPORTER PERMEASE PROTEIN"/>
    <property type="match status" value="1"/>
</dbReference>
<name>A0ABU5AMY4_9HYPH</name>
<organism evidence="9 10">
    <name type="scientific">Mesorhizobium abyssinicae</name>
    <dbReference type="NCBI Taxonomy" id="1209958"/>
    <lineage>
        <taxon>Bacteria</taxon>
        <taxon>Pseudomonadati</taxon>
        <taxon>Pseudomonadota</taxon>
        <taxon>Alphaproteobacteria</taxon>
        <taxon>Hyphomicrobiales</taxon>
        <taxon>Phyllobacteriaceae</taxon>
        <taxon>Mesorhizobium</taxon>
    </lineage>
</organism>
<evidence type="ECO:0000256" key="7">
    <source>
        <dbReference type="RuleBase" id="RU363032"/>
    </source>
</evidence>
<gene>
    <name evidence="9" type="ORF">RFM23_13505</name>
</gene>
<keyword evidence="5 7" id="KW-1133">Transmembrane helix</keyword>
<dbReference type="InterPro" id="IPR035906">
    <property type="entry name" value="MetI-like_sf"/>
</dbReference>
<dbReference type="InterPro" id="IPR051393">
    <property type="entry name" value="ABC_transporter_permease"/>
</dbReference>
<dbReference type="Proteomes" id="UP001276564">
    <property type="component" value="Unassembled WGS sequence"/>
</dbReference>
<keyword evidence="3" id="KW-1003">Cell membrane</keyword>
<evidence type="ECO:0000256" key="4">
    <source>
        <dbReference type="ARBA" id="ARBA00022692"/>
    </source>
</evidence>
<evidence type="ECO:0000259" key="8">
    <source>
        <dbReference type="PROSITE" id="PS50928"/>
    </source>
</evidence>
<evidence type="ECO:0000256" key="3">
    <source>
        <dbReference type="ARBA" id="ARBA00022475"/>
    </source>
</evidence>
<reference evidence="9 10" key="1">
    <citation type="submission" date="2023-08" db="EMBL/GenBank/DDBJ databases">
        <title>Implementing the SeqCode for naming new Mesorhizobium species isolated from Vachellia karroo root nodules.</title>
        <authorList>
            <person name="Van Lill M."/>
        </authorList>
    </citation>
    <scope>NUCLEOTIDE SEQUENCE [LARGE SCALE GENOMIC DNA]</scope>
    <source>
        <strain evidence="9 10">VK4B</strain>
    </source>
</reference>
<dbReference type="Pfam" id="PF00528">
    <property type="entry name" value="BPD_transp_1"/>
    <property type="match status" value="1"/>
</dbReference>
<keyword evidence="4 7" id="KW-0812">Transmembrane</keyword>
<dbReference type="PANTHER" id="PTHR30193:SF37">
    <property type="entry name" value="INNER MEMBRANE ABC TRANSPORTER PERMEASE PROTEIN YCJO"/>
    <property type="match status" value="1"/>
</dbReference>
<dbReference type="CDD" id="cd06261">
    <property type="entry name" value="TM_PBP2"/>
    <property type="match status" value="1"/>
</dbReference>
<evidence type="ECO:0000256" key="6">
    <source>
        <dbReference type="ARBA" id="ARBA00023136"/>
    </source>
</evidence>
<feature type="transmembrane region" description="Helical" evidence="7">
    <location>
        <begin position="198"/>
        <end position="221"/>
    </location>
</feature>
<feature type="domain" description="ABC transmembrane type-1" evidence="8">
    <location>
        <begin position="56"/>
        <end position="268"/>
    </location>
</feature>
<evidence type="ECO:0000313" key="10">
    <source>
        <dbReference type="Proteomes" id="UP001276564"/>
    </source>
</evidence>
<keyword evidence="2 7" id="KW-0813">Transport</keyword>
<feature type="transmembrane region" description="Helical" evidence="7">
    <location>
        <begin position="248"/>
        <end position="267"/>
    </location>
</feature>
<comment type="subcellular location">
    <subcellularLocation>
        <location evidence="1 7">Cell membrane</location>
        <topology evidence="1 7">Multi-pass membrane protein</topology>
    </subcellularLocation>
</comment>
<evidence type="ECO:0000313" key="9">
    <source>
        <dbReference type="EMBL" id="MDX8538631.1"/>
    </source>
</evidence>
<dbReference type="InterPro" id="IPR000515">
    <property type="entry name" value="MetI-like"/>
</dbReference>
<protein>
    <submittedName>
        <fullName evidence="9">Sugar ABC transporter permease</fullName>
    </submittedName>
</protein>
<dbReference type="PROSITE" id="PS50928">
    <property type="entry name" value="ABC_TM1"/>
    <property type="match status" value="1"/>
</dbReference>
<dbReference type="RefSeq" id="WP_245478072.1">
    <property type="nucleotide sequence ID" value="NZ_JAVIIP010000006.1"/>
</dbReference>
<feature type="transmembrane region" description="Helical" evidence="7">
    <location>
        <begin position="146"/>
        <end position="168"/>
    </location>
</feature>
<comment type="caution">
    <text evidence="9">The sequence shown here is derived from an EMBL/GenBank/DDBJ whole genome shotgun (WGS) entry which is preliminary data.</text>
</comment>
<dbReference type="SUPFAM" id="SSF161098">
    <property type="entry name" value="MetI-like"/>
    <property type="match status" value="1"/>
</dbReference>
<evidence type="ECO:0000256" key="1">
    <source>
        <dbReference type="ARBA" id="ARBA00004651"/>
    </source>
</evidence>